<dbReference type="EMBL" id="SULG01000109">
    <property type="protein sequence ID" value="TLD40341.1"/>
    <property type="molecule type" value="Genomic_DNA"/>
</dbReference>
<dbReference type="SMART" id="SM00671">
    <property type="entry name" value="SEL1"/>
    <property type="match status" value="8"/>
</dbReference>
<gene>
    <name evidence="1" type="ORF">JETT_3410</name>
</gene>
<proteinExistence type="predicted"/>
<sequence length="590" mass="65482">MWLIALRITTILVFFLVSRYALSSPGNVDTGYGRRYSRGSDVTGPPELKTAVAAYDRGEYSDAYQQFYPLANQGNAEAQYYVGYLHDKFHLGMMQDYTVALQWYRAAAEQGHAEAQMRLGDLYASGRGVPRDLREAARWYQMAKSQSGATSASNTERAEDELQRVGAAQSLDTAIAAYERADYATAFAQFNKLVNEWGSKPGRRDAAYYQQLAKAQYWLGLLYEKGQGVGQDYKQAAKWYRAASKSGNADAAFNLGALYEHGRGVAPDFKQAFDQYAAAEARGNPNAAAAVECLQHQIQHPGGAAGQLSGFDTAVAAYDSMKYAWAIEQFLPLAQAGNADAQLYLGELYDRGRSIDESVQWYRTAAEQGDAEGQHRLSRIYSSNYVDREGRRKWTNYAEAVRWCRAAAEQGHPDAQMDLGRYYREGQGVAKDREEVNRWYQIAHKNTEGITLLIEPQCATVAGVAKFTAVYTACNQGNKEGVFQQLTILAKQGNAQAQDWLGYLYYQGLAGIQKRKIYIAGTNHGYFQRAAQLVRTAAEQGYAPAQYNLGIIYEHGMGIAANVTEAIRWYKAASRQGIAQAKDALTRLGK</sequence>
<dbReference type="PANTHER" id="PTHR11102:SF160">
    <property type="entry name" value="ERAD-ASSOCIATED E3 UBIQUITIN-PROTEIN LIGASE COMPONENT HRD3"/>
    <property type="match status" value="1"/>
</dbReference>
<dbReference type="InterPro" id="IPR050767">
    <property type="entry name" value="Sel1_AlgK"/>
</dbReference>
<dbReference type="Pfam" id="PF08238">
    <property type="entry name" value="Sel1"/>
    <property type="match status" value="9"/>
</dbReference>
<dbReference type="Gene3D" id="1.25.40.10">
    <property type="entry name" value="Tetratricopeptide repeat domain"/>
    <property type="match status" value="4"/>
</dbReference>
<organism evidence="1 2">
    <name type="scientific">Candidatus Jettenia ecosi</name>
    <dbReference type="NCBI Taxonomy" id="2494326"/>
    <lineage>
        <taxon>Bacteria</taxon>
        <taxon>Pseudomonadati</taxon>
        <taxon>Planctomycetota</taxon>
        <taxon>Candidatus Brocadiia</taxon>
        <taxon>Candidatus Brocadiales</taxon>
        <taxon>Candidatus Brocadiaceae</taxon>
        <taxon>Candidatus Jettenia</taxon>
    </lineage>
</organism>
<dbReference type="Proteomes" id="UP000319783">
    <property type="component" value="Unassembled WGS sequence"/>
</dbReference>
<accession>A0A533QCI4</accession>
<dbReference type="InterPro" id="IPR006597">
    <property type="entry name" value="Sel1-like"/>
</dbReference>
<protein>
    <submittedName>
        <fullName evidence="1">Uncharacterized protein</fullName>
    </submittedName>
</protein>
<evidence type="ECO:0000313" key="2">
    <source>
        <dbReference type="Proteomes" id="UP000319783"/>
    </source>
</evidence>
<dbReference type="AlphaFoldDB" id="A0A533QCI4"/>
<dbReference type="InterPro" id="IPR011990">
    <property type="entry name" value="TPR-like_helical_dom_sf"/>
</dbReference>
<dbReference type="SUPFAM" id="SSF81901">
    <property type="entry name" value="HCP-like"/>
    <property type="match status" value="4"/>
</dbReference>
<comment type="caution">
    <text evidence="1">The sequence shown here is derived from an EMBL/GenBank/DDBJ whole genome shotgun (WGS) entry which is preliminary data.</text>
</comment>
<name>A0A533QCI4_9BACT</name>
<reference evidence="1 2" key="1">
    <citation type="submission" date="2019-04" db="EMBL/GenBank/DDBJ databases">
        <title>Genome of a novel bacterium Candidatus Jettenia ecosi reconstructed from metagenome of an anammox bioreactor.</title>
        <authorList>
            <person name="Mardanov A.V."/>
            <person name="Beletsky A.V."/>
            <person name="Ravin N.V."/>
            <person name="Botchkova E.A."/>
            <person name="Litti Y.V."/>
            <person name="Nozhevnikova A.N."/>
        </authorList>
    </citation>
    <scope>NUCLEOTIDE SEQUENCE [LARGE SCALE GENOMIC DNA]</scope>
    <source>
        <strain evidence="1">J2</strain>
    </source>
</reference>
<evidence type="ECO:0000313" key="1">
    <source>
        <dbReference type="EMBL" id="TLD40341.1"/>
    </source>
</evidence>
<dbReference type="PANTHER" id="PTHR11102">
    <property type="entry name" value="SEL-1-LIKE PROTEIN"/>
    <property type="match status" value="1"/>
</dbReference>